<gene>
    <name evidence="1" type="ORF">L2E82_38818</name>
</gene>
<sequence length="101" mass="11640">MVTRPRSWQESRGGDGTPSPVKSVSSYKKEEGAKRVRRVVVDRVLDDRAVGRHGGECRQQRRRRRMQSSEMRRSSDLEAWAAISVKQTAGKVRLVNLQYWV</sequence>
<accession>A0ACB9AH97</accession>
<comment type="caution">
    <text evidence="1">The sequence shown here is derived from an EMBL/GenBank/DDBJ whole genome shotgun (WGS) entry which is preliminary data.</text>
</comment>
<evidence type="ECO:0000313" key="1">
    <source>
        <dbReference type="EMBL" id="KAI3709073.1"/>
    </source>
</evidence>
<reference evidence="1 2" key="2">
    <citation type="journal article" date="2022" name="Mol. Ecol. Resour.">
        <title>The genomes of chicory, endive, great burdock and yacon provide insights into Asteraceae paleo-polyploidization history and plant inulin production.</title>
        <authorList>
            <person name="Fan W."/>
            <person name="Wang S."/>
            <person name="Wang H."/>
            <person name="Wang A."/>
            <person name="Jiang F."/>
            <person name="Liu H."/>
            <person name="Zhao H."/>
            <person name="Xu D."/>
            <person name="Zhang Y."/>
        </authorList>
    </citation>
    <scope>NUCLEOTIDE SEQUENCE [LARGE SCALE GENOMIC DNA]</scope>
    <source>
        <strain evidence="2">cv. Punajuju</strain>
        <tissue evidence="1">Leaves</tissue>
    </source>
</reference>
<evidence type="ECO:0000313" key="2">
    <source>
        <dbReference type="Proteomes" id="UP001055811"/>
    </source>
</evidence>
<organism evidence="1 2">
    <name type="scientific">Cichorium intybus</name>
    <name type="common">Chicory</name>
    <dbReference type="NCBI Taxonomy" id="13427"/>
    <lineage>
        <taxon>Eukaryota</taxon>
        <taxon>Viridiplantae</taxon>
        <taxon>Streptophyta</taxon>
        <taxon>Embryophyta</taxon>
        <taxon>Tracheophyta</taxon>
        <taxon>Spermatophyta</taxon>
        <taxon>Magnoliopsida</taxon>
        <taxon>eudicotyledons</taxon>
        <taxon>Gunneridae</taxon>
        <taxon>Pentapetalae</taxon>
        <taxon>asterids</taxon>
        <taxon>campanulids</taxon>
        <taxon>Asterales</taxon>
        <taxon>Asteraceae</taxon>
        <taxon>Cichorioideae</taxon>
        <taxon>Cichorieae</taxon>
        <taxon>Cichoriinae</taxon>
        <taxon>Cichorium</taxon>
    </lineage>
</organism>
<dbReference type="Proteomes" id="UP001055811">
    <property type="component" value="Linkage Group LG07"/>
</dbReference>
<proteinExistence type="predicted"/>
<dbReference type="EMBL" id="CM042015">
    <property type="protein sequence ID" value="KAI3709073.1"/>
    <property type="molecule type" value="Genomic_DNA"/>
</dbReference>
<protein>
    <submittedName>
        <fullName evidence="1">Uncharacterized protein</fullName>
    </submittedName>
</protein>
<name>A0ACB9AH97_CICIN</name>
<keyword evidence="2" id="KW-1185">Reference proteome</keyword>
<reference evidence="2" key="1">
    <citation type="journal article" date="2022" name="Mol. Ecol. Resour.">
        <title>The genomes of chicory, endive, great burdock and yacon provide insights into Asteraceae palaeo-polyploidization history and plant inulin production.</title>
        <authorList>
            <person name="Fan W."/>
            <person name="Wang S."/>
            <person name="Wang H."/>
            <person name="Wang A."/>
            <person name="Jiang F."/>
            <person name="Liu H."/>
            <person name="Zhao H."/>
            <person name="Xu D."/>
            <person name="Zhang Y."/>
        </authorList>
    </citation>
    <scope>NUCLEOTIDE SEQUENCE [LARGE SCALE GENOMIC DNA]</scope>
    <source>
        <strain evidence="2">cv. Punajuju</strain>
    </source>
</reference>